<proteinExistence type="inferred from homology"/>
<dbReference type="eggNOG" id="COG3664">
    <property type="taxonomic scope" value="Bacteria"/>
</dbReference>
<dbReference type="PANTHER" id="PTHR12631">
    <property type="entry name" value="ALPHA-L-IDURONIDASE"/>
    <property type="match status" value="1"/>
</dbReference>
<dbReference type="Pfam" id="PF01229">
    <property type="entry name" value="Glyco_hydro_39"/>
    <property type="match status" value="1"/>
</dbReference>
<dbReference type="InterPro" id="IPR049166">
    <property type="entry name" value="GH39_cat"/>
</dbReference>
<dbReference type="GO" id="GO:0005975">
    <property type="term" value="P:carbohydrate metabolic process"/>
    <property type="evidence" value="ECO:0007669"/>
    <property type="project" value="InterPro"/>
</dbReference>
<evidence type="ECO:0000256" key="2">
    <source>
        <dbReference type="ARBA" id="ARBA00022801"/>
    </source>
</evidence>
<dbReference type="InterPro" id="IPR000514">
    <property type="entry name" value="Glyco_hydro_39"/>
</dbReference>
<evidence type="ECO:0000256" key="1">
    <source>
        <dbReference type="ARBA" id="ARBA00008875"/>
    </source>
</evidence>
<dbReference type="EMBL" id="CP004121">
    <property type="protein sequence ID" value="AGF58056.1"/>
    <property type="molecule type" value="Genomic_DNA"/>
</dbReference>
<dbReference type="EC" id="3.2.1.37" evidence="6"/>
<dbReference type="PANTHER" id="PTHR12631:SF10">
    <property type="entry name" value="BETA-XYLOSIDASE-LIKE PROTEIN-RELATED"/>
    <property type="match status" value="1"/>
</dbReference>
<dbReference type="HOGENOM" id="CLU_705366_0_0_9"/>
<evidence type="ECO:0000259" key="5">
    <source>
        <dbReference type="Pfam" id="PF01229"/>
    </source>
</evidence>
<dbReference type="RefSeq" id="WP_015394367.1">
    <property type="nucleotide sequence ID" value="NC_020291.1"/>
</dbReference>
<keyword evidence="7" id="KW-1185">Reference proteome</keyword>
<dbReference type="InterPro" id="IPR017853">
    <property type="entry name" value="GH"/>
</dbReference>
<evidence type="ECO:0000313" key="6">
    <source>
        <dbReference type="EMBL" id="AGF58056.1"/>
    </source>
</evidence>
<feature type="active site" description="Proton donor" evidence="4">
    <location>
        <position position="97"/>
    </location>
</feature>
<reference evidence="6 7" key="1">
    <citation type="submission" date="2013-02" db="EMBL/GenBank/DDBJ databases">
        <title>Genome sequence of Clostridium saccharoperbutylacetonicum N1-4(HMT).</title>
        <authorList>
            <person name="Poehlein A."/>
            <person name="Daniel R."/>
        </authorList>
    </citation>
    <scope>NUCLEOTIDE SEQUENCE [LARGE SCALE GENOMIC DNA]</scope>
    <source>
        <strain evidence="7">N1-4(HMT)</strain>
    </source>
</reference>
<dbReference type="PRINTS" id="PR00745">
    <property type="entry name" value="GLHYDRLASE39"/>
</dbReference>
<evidence type="ECO:0000313" key="7">
    <source>
        <dbReference type="Proteomes" id="UP000011728"/>
    </source>
</evidence>
<dbReference type="AlphaFoldDB" id="M1MTL7"/>
<gene>
    <name evidence="6" type="primary">xynB6</name>
    <name evidence="6" type="ORF">Cspa_c43030</name>
</gene>
<dbReference type="PATRIC" id="fig|931276.5.peg.4334"/>
<accession>M1MTL7</accession>
<dbReference type="Gene3D" id="3.20.20.80">
    <property type="entry name" value="Glycosidases"/>
    <property type="match status" value="1"/>
</dbReference>
<dbReference type="InterPro" id="IPR051923">
    <property type="entry name" value="Glycosyl_Hydrolase_39"/>
</dbReference>
<dbReference type="GO" id="GO:0009044">
    <property type="term" value="F:xylan 1,4-beta-xylosidase activity"/>
    <property type="evidence" value="ECO:0007669"/>
    <property type="project" value="UniProtKB-EC"/>
</dbReference>
<name>M1MTL7_9CLOT</name>
<dbReference type="Gene3D" id="2.60.40.1500">
    <property type="entry name" value="Glycosyl hydrolase domain, family 39"/>
    <property type="match status" value="1"/>
</dbReference>
<keyword evidence="2 6" id="KW-0378">Hydrolase</keyword>
<organism evidence="6 7">
    <name type="scientific">Clostridium saccharoperbutylacetonicum N1-4(HMT)</name>
    <dbReference type="NCBI Taxonomy" id="931276"/>
    <lineage>
        <taxon>Bacteria</taxon>
        <taxon>Bacillati</taxon>
        <taxon>Bacillota</taxon>
        <taxon>Clostridia</taxon>
        <taxon>Eubacteriales</taxon>
        <taxon>Clostridiaceae</taxon>
        <taxon>Clostridium</taxon>
    </lineage>
</organism>
<dbReference type="KEGG" id="csr:Cspa_c43030"/>
<protein>
    <submittedName>
        <fullName evidence="6">Beta-xylosidase XynB</fullName>
        <ecNumber evidence="6">3.2.1.37</ecNumber>
    </submittedName>
</protein>
<evidence type="ECO:0000256" key="4">
    <source>
        <dbReference type="PIRSR" id="PIRSR600514-1"/>
    </source>
</evidence>
<dbReference type="SUPFAM" id="SSF51011">
    <property type="entry name" value="Glycosyl hydrolase domain"/>
    <property type="match status" value="1"/>
</dbReference>
<dbReference type="SUPFAM" id="SSF51445">
    <property type="entry name" value="(Trans)glycosidases"/>
    <property type="match status" value="1"/>
</dbReference>
<comment type="similarity">
    <text evidence="1">Belongs to the glycosyl hydrolase 39 family.</text>
</comment>
<keyword evidence="3 6" id="KW-0326">Glycosidase</keyword>
<evidence type="ECO:0000256" key="3">
    <source>
        <dbReference type="ARBA" id="ARBA00023295"/>
    </source>
</evidence>
<dbReference type="Proteomes" id="UP000011728">
    <property type="component" value="Chromosome"/>
</dbReference>
<feature type="domain" description="Glycosyl hydrolases family 39 N-terminal catalytic" evidence="5">
    <location>
        <begin position="5"/>
        <end position="429"/>
    </location>
</feature>
<sequence>MLSYGEETLEEVNYNFTKIDKLIDFLYSINLKPFIELGNKAKVLSITSNKAMYFRNPSKQEKHFKKSLELLEKFIVHCINRYGITEVSKWYFEFWKEGEIDYVFWNGNFHKYVEEFKCYHDTVKKIVPEAKVGGPGFNTEVNKKWFGEFLNQLKRTNTRLDFLSVSLYPYELIEDNKIEEIEKKNNRISEEHEYKTRLLPSKDRNYSKVQLTKIKKIIKDTGIEIQEIHVTEYNSSISHRHPANDTIFKAAYITKNIIDTLDETDSFGYWFCSDISGELNDSKNLLYGDMGIISANGISKPGFYAYEMLAKLGNSLIKKGEGYVITKESSYSYQIITYNYKHFNYFYCLSEEASVNLDQYYNIFENEQKLNINITLSGVKKGRYRIKKYILNREHGSIFDEWLNMNSIYNIKKDEIDYLKQICVPKQKVFYMESIEELKVESCLSPHEVNLYDITFEYSKS</sequence>
<dbReference type="STRING" id="36745.CLSAP_40710"/>